<dbReference type="EnsemblMetazoa" id="HelroT170569">
    <property type="protein sequence ID" value="HelroP170569"/>
    <property type="gene ID" value="HelroG170569"/>
</dbReference>
<dbReference type="RefSeq" id="XP_009014624.1">
    <property type="nucleotide sequence ID" value="XM_009016376.1"/>
</dbReference>
<keyword evidence="1" id="KW-1133">Transmembrane helix</keyword>
<dbReference type="Proteomes" id="UP000015101">
    <property type="component" value="Unassembled WGS sequence"/>
</dbReference>
<gene>
    <name evidence="3" type="primary">20203267</name>
    <name evidence="2" type="ORF">HELRODRAFT_170569</name>
</gene>
<name>T1F368_HELRO</name>
<dbReference type="InParanoid" id="T1F368"/>
<organism evidence="3 4">
    <name type="scientific">Helobdella robusta</name>
    <name type="common">Californian leech</name>
    <dbReference type="NCBI Taxonomy" id="6412"/>
    <lineage>
        <taxon>Eukaryota</taxon>
        <taxon>Metazoa</taxon>
        <taxon>Spiralia</taxon>
        <taxon>Lophotrochozoa</taxon>
        <taxon>Annelida</taxon>
        <taxon>Clitellata</taxon>
        <taxon>Hirudinea</taxon>
        <taxon>Rhynchobdellida</taxon>
        <taxon>Glossiphoniidae</taxon>
        <taxon>Helobdella</taxon>
    </lineage>
</organism>
<reference evidence="3" key="3">
    <citation type="submission" date="2015-06" db="UniProtKB">
        <authorList>
            <consortium name="EnsemblMetazoa"/>
        </authorList>
    </citation>
    <scope>IDENTIFICATION</scope>
</reference>
<proteinExistence type="predicted"/>
<keyword evidence="1" id="KW-0812">Transmembrane</keyword>
<reference evidence="2 4" key="2">
    <citation type="journal article" date="2013" name="Nature">
        <title>Insights into bilaterian evolution from three spiralian genomes.</title>
        <authorList>
            <person name="Simakov O."/>
            <person name="Marletaz F."/>
            <person name="Cho S.J."/>
            <person name="Edsinger-Gonzales E."/>
            <person name="Havlak P."/>
            <person name="Hellsten U."/>
            <person name="Kuo D.H."/>
            <person name="Larsson T."/>
            <person name="Lv J."/>
            <person name="Arendt D."/>
            <person name="Savage R."/>
            <person name="Osoegawa K."/>
            <person name="de Jong P."/>
            <person name="Grimwood J."/>
            <person name="Chapman J.A."/>
            <person name="Shapiro H."/>
            <person name="Aerts A."/>
            <person name="Otillar R.P."/>
            <person name="Terry A.Y."/>
            <person name="Boore J.L."/>
            <person name="Grigoriev I.V."/>
            <person name="Lindberg D.R."/>
            <person name="Seaver E.C."/>
            <person name="Weisblat D.A."/>
            <person name="Putnam N.H."/>
            <person name="Rokhsar D.S."/>
        </authorList>
    </citation>
    <scope>NUCLEOTIDE SEQUENCE</scope>
</reference>
<dbReference type="GeneID" id="20203267"/>
<dbReference type="AlphaFoldDB" id="T1F368"/>
<accession>T1F368</accession>
<dbReference type="HOGENOM" id="CLU_1995060_0_0_1"/>
<evidence type="ECO:0000313" key="4">
    <source>
        <dbReference type="Proteomes" id="UP000015101"/>
    </source>
</evidence>
<sequence>MYSDTEEQRALPMPVAAVVPPNEYYSKERQNYSIPIGIGVLASLFFPPLGIPALILAVMAYNKRNNLNESERLKRISYNFSLAAFLALILVFAAALMAAFANRGSDIFIRTKELPAVRYFWKSEA</sequence>
<evidence type="ECO:0000256" key="1">
    <source>
        <dbReference type="SAM" id="Phobius"/>
    </source>
</evidence>
<dbReference type="CTD" id="20203267"/>
<feature type="transmembrane region" description="Helical" evidence="1">
    <location>
        <begin position="82"/>
        <end position="101"/>
    </location>
</feature>
<evidence type="ECO:0000313" key="2">
    <source>
        <dbReference type="EMBL" id="ESO07246.1"/>
    </source>
</evidence>
<dbReference type="KEGG" id="hro:HELRODRAFT_170569"/>
<evidence type="ECO:0000313" key="3">
    <source>
        <dbReference type="EnsemblMetazoa" id="HelroP170569"/>
    </source>
</evidence>
<dbReference type="EMBL" id="KB096222">
    <property type="protein sequence ID" value="ESO07246.1"/>
    <property type="molecule type" value="Genomic_DNA"/>
</dbReference>
<dbReference type="EMBL" id="AMQM01003595">
    <property type="status" value="NOT_ANNOTATED_CDS"/>
    <property type="molecule type" value="Genomic_DNA"/>
</dbReference>
<keyword evidence="1" id="KW-0472">Membrane</keyword>
<feature type="transmembrane region" description="Helical" evidence="1">
    <location>
        <begin position="34"/>
        <end position="61"/>
    </location>
</feature>
<evidence type="ECO:0008006" key="5">
    <source>
        <dbReference type="Google" id="ProtNLM"/>
    </source>
</evidence>
<reference evidence="4" key="1">
    <citation type="submission" date="2012-12" db="EMBL/GenBank/DDBJ databases">
        <authorList>
            <person name="Hellsten U."/>
            <person name="Grimwood J."/>
            <person name="Chapman J.A."/>
            <person name="Shapiro H."/>
            <person name="Aerts A."/>
            <person name="Otillar R.P."/>
            <person name="Terry A.Y."/>
            <person name="Boore J.L."/>
            <person name="Simakov O."/>
            <person name="Marletaz F."/>
            <person name="Cho S.-J."/>
            <person name="Edsinger-Gonzales E."/>
            <person name="Havlak P."/>
            <person name="Kuo D.-H."/>
            <person name="Larsson T."/>
            <person name="Lv J."/>
            <person name="Arendt D."/>
            <person name="Savage R."/>
            <person name="Osoegawa K."/>
            <person name="de Jong P."/>
            <person name="Lindberg D.R."/>
            <person name="Seaver E.C."/>
            <person name="Weisblat D.A."/>
            <person name="Putnam N.H."/>
            <person name="Grigoriev I.V."/>
            <person name="Rokhsar D.S."/>
        </authorList>
    </citation>
    <scope>NUCLEOTIDE SEQUENCE</scope>
</reference>
<keyword evidence="4" id="KW-1185">Reference proteome</keyword>
<protein>
    <recommendedName>
        <fullName evidence="5">DUF4190 domain-containing protein</fullName>
    </recommendedName>
</protein>